<dbReference type="SMART" id="SM00156">
    <property type="entry name" value="PP2Ac"/>
    <property type="match status" value="1"/>
</dbReference>
<dbReference type="GO" id="GO:0005634">
    <property type="term" value="C:nucleus"/>
    <property type="evidence" value="ECO:0007669"/>
    <property type="project" value="TreeGrafter"/>
</dbReference>
<dbReference type="GO" id="GO:0004722">
    <property type="term" value="F:protein serine/threonine phosphatase activity"/>
    <property type="evidence" value="ECO:0007669"/>
    <property type="project" value="UniProtKB-EC"/>
</dbReference>
<dbReference type="OrthoDB" id="1930084at2759"/>
<evidence type="ECO:0000256" key="7">
    <source>
        <dbReference type="RuleBase" id="RU004273"/>
    </source>
</evidence>
<dbReference type="RefSeq" id="XP_020071198.1">
    <property type="nucleotide sequence ID" value="XM_020212596.1"/>
</dbReference>
<dbReference type="PANTHER" id="PTHR11668">
    <property type="entry name" value="SERINE/THREONINE PROTEIN PHOSPHATASE"/>
    <property type="match status" value="1"/>
</dbReference>
<dbReference type="PANTHER" id="PTHR11668:SF423">
    <property type="entry name" value="SERINE_THREONINE-PROTEIN PHOSPHATASE PPQ"/>
    <property type="match status" value="1"/>
</dbReference>
<proteinExistence type="inferred from homology"/>
<dbReference type="PRINTS" id="PR00114">
    <property type="entry name" value="STPHPHTASE"/>
</dbReference>
<comment type="similarity">
    <text evidence="7">Belongs to the PPP phosphatase family.</text>
</comment>
<keyword evidence="10" id="KW-1185">Reference proteome</keyword>
<keyword evidence="4" id="KW-0464">Manganese</keyword>
<dbReference type="EC" id="3.1.3.16" evidence="7"/>
<name>A0A1E4S3R7_CYBJN</name>
<dbReference type="InterPro" id="IPR029052">
    <property type="entry name" value="Metallo-depent_PP-like"/>
</dbReference>
<evidence type="ECO:0000256" key="2">
    <source>
        <dbReference type="ARBA" id="ARBA00022801"/>
    </source>
</evidence>
<dbReference type="GO" id="GO:0007346">
    <property type="term" value="P:regulation of mitotic cell cycle"/>
    <property type="evidence" value="ECO:0007669"/>
    <property type="project" value="TreeGrafter"/>
</dbReference>
<dbReference type="InterPro" id="IPR006186">
    <property type="entry name" value="Ser/Thr-sp_prot-phosphatase"/>
</dbReference>
<dbReference type="Proteomes" id="UP000094389">
    <property type="component" value="Unassembled WGS sequence"/>
</dbReference>
<dbReference type="STRING" id="983966.A0A1E4S3R7"/>
<dbReference type="AlphaFoldDB" id="A0A1E4S3R7"/>
<dbReference type="GO" id="GO:0005737">
    <property type="term" value="C:cytoplasm"/>
    <property type="evidence" value="ECO:0007669"/>
    <property type="project" value="TreeGrafter"/>
</dbReference>
<keyword evidence="1" id="KW-0479">Metal-binding</keyword>
<evidence type="ECO:0000313" key="9">
    <source>
        <dbReference type="EMBL" id="ODV74159.1"/>
    </source>
</evidence>
<dbReference type="GeneID" id="30986992"/>
<dbReference type="InterPro" id="IPR004843">
    <property type="entry name" value="Calcineurin-like_PHP"/>
</dbReference>
<dbReference type="Pfam" id="PF00149">
    <property type="entry name" value="Metallophos"/>
    <property type="match status" value="1"/>
</dbReference>
<dbReference type="Pfam" id="PF16891">
    <property type="entry name" value="STPPase_N"/>
    <property type="match status" value="1"/>
</dbReference>
<evidence type="ECO:0000256" key="1">
    <source>
        <dbReference type="ARBA" id="ARBA00022723"/>
    </source>
</evidence>
<protein>
    <recommendedName>
        <fullName evidence="7">Serine/threonine-protein phosphatase</fullName>
        <ecNumber evidence="7">3.1.3.16</ecNumber>
    </recommendedName>
</protein>
<evidence type="ECO:0000256" key="6">
    <source>
        <dbReference type="ARBA" id="ARBA00048336"/>
    </source>
</evidence>
<evidence type="ECO:0000256" key="5">
    <source>
        <dbReference type="ARBA" id="ARBA00047761"/>
    </source>
</evidence>
<evidence type="ECO:0000256" key="3">
    <source>
        <dbReference type="ARBA" id="ARBA00022912"/>
    </source>
</evidence>
<dbReference type="InterPro" id="IPR031675">
    <property type="entry name" value="STPPase_N"/>
</dbReference>
<dbReference type="EMBL" id="KV453928">
    <property type="protein sequence ID" value="ODV74159.1"/>
    <property type="molecule type" value="Genomic_DNA"/>
</dbReference>
<dbReference type="GO" id="GO:0046872">
    <property type="term" value="F:metal ion binding"/>
    <property type="evidence" value="ECO:0007669"/>
    <property type="project" value="UniProtKB-KW"/>
</dbReference>
<dbReference type="FunFam" id="3.60.21.10:FF:000026">
    <property type="entry name" value="Serine/threonine-protein phosphatase"/>
    <property type="match status" value="1"/>
</dbReference>
<organism evidence="9 10">
    <name type="scientific">Cyberlindnera jadinii (strain ATCC 18201 / CBS 1600 / BCRC 20928 / JCM 3617 / NBRC 0987 / NRRL Y-1542)</name>
    <name type="common">Torula yeast</name>
    <name type="synonym">Candida utilis</name>
    <dbReference type="NCBI Taxonomy" id="983966"/>
    <lineage>
        <taxon>Eukaryota</taxon>
        <taxon>Fungi</taxon>
        <taxon>Dikarya</taxon>
        <taxon>Ascomycota</taxon>
        <taxon>Saccharomycotina</taxon>
        <taxon>Saccharomycetes</taxon>
        <taxon>Phaffomycetales</taxon>
        <taxon>Phaffomycetaceae</taxon>
        <taxon>Cyberlindnera</taxon>
    </lineage>
</organism>
<dbReference type="OMA" id="CYDCMPV"/>
<feature type="domain" description="Serine/threonine specific protein phosphatases" evidence="8">
    <location>
        <begin position="217"/>
        <end position="222"/>
    </location>
</feature>
<dbReference type="PROSITE" id="PS00125">
    <property type="entry name" value="SER_THR_PHOSPHATASE"/>
    <property type="match status" value="1"/>
</dbReference>
<evidence type="ECO:0000256" key="4">
    <source>
        <dbReference type="ARBA" id="ARBA00023211"/>
    </source>
</evidence>
<evidence type="ECO:0000259" key="8">
    <source>
        <dbReference type="PROSITE" id="PS00125"/>
    </source>
</evidence>
<accession>A0A1E4S3R7</accession>
<dbReference type="SUPFAM" id="SSF56300">
    <property type="entry name" value="Metallo-dependent phosphatases"/>
    <property type="match status" value="1"/>
</dbReference>
<sequence length="398" mass="44233">MAKALKVSGNTRSQATTATLPVVGTPILSSNSNSSNAPEEVSSSFSDVFTLGSSTSSLSVTPPFGNLAPILEEGTKKAKQHLSRSQADIDLDAIIEKLLQSAGRSPGVSPVLQGKHSPRSREEFFVSPREISAICSKAREIFLDQPSLLRLSAPVKVVGDLHGQFNDLLRIMKLSGLPPQSNYLFLGDYVDRGKQSLETLLLLLCFKIKYPENFFMLRGNHECANITKIYGFYDECKRRLNLKCWKTFVDVFNTLPIAALISDKIFCIHGGLSPNLHSLEQLEHIRRPTDIPEQGLLADLLWSDPDPTVAEWSKSDRGVSYCFGKKVVDNFTKKFKLDLIIRGHMVVEDGYEFFAKKKLVTVFSAPNYCGEFNNWGAVMSVDSKLLCSFELLKPHKKP</sequence>
<comment type="catalytic activity">
    <reaction evidence="5">
        <text>O-phospho-L-seryl-[protein] + H2O = L-seryl-[protein] + phosphate</text>
        <dbReference type="Rhea" id="RHEA:20629"/>
        <dbReference type="Rhea" id="RHEA-COMP:9863"/>
        <dbReference type="Rhea" id="RHEA-COMP:11604"/>
        <dbReference type="ChEBI" id="CHEBI:15377"/>
        <dbReference type="ChEBI" id="CHEBI:29999"/>
        <dbReference type="ChEBI" id="CHEBI:43474"/>
        <dbReference type="ChEBI" id="CHEBI:83421"/>
        <dbReference type="EC" id="3.1.3.16"/>
    </reaction>
</comment>
<comment type="catalytic activity">
    <reaction evidence="6 7">
        <text>O-phospho-L-threonyl-[protein] + H2O = L-threonyl-[protein] + phosphate</text>
        <dbReference type="Rhea" id="RHEA:47004"/>
        <dbReference type="Rhea" id="RHEA-COMP:11060"/>
        <dbReference type="Rhea" id="RHEA-COMP:11605"/>
        <dbReference type="ChEBI" id="CHEBI:15377"/>
        <dbReference type="ChEBI" id="CHEBI:30013"/>
        <dbReference type="ChEBI" id="CHEBI:43474"/>
        <dbReference type="ChEBI" id="CHEBI:61977"/>
        <dbReference type="EC" id="3.1.3.16"/>
    </reaction>
</comment>
<reference evidence="9 10" key="1">
    <citation type="journal article" date="2016" name="Proc. Natl. Acad. Sci. U.S.A.">
        <title>Comparative genomics of biotechnologically important yeasts.</title>
        <authorList>
            <person name="Riley R."/>
            <person name="Haridas S."/>
            <person name="Wolfe K.H."/>
            <person name="Lopes M.R."/>
            <person name="Hittinger C.T."/>
            <person name="Goeker M."/>
            <person name="Salamov A.A."/>
            <person name="Wisecaver J.H."/>
            <person name="Long T.M."/>
            <person name="Calvey C.H."/>
            <person name="Aerts A.L."/>
            <person name="Barry K.W."/>
            <person name="Choi C."/>
            <person name="Clum A."/>
            <person name="Coughlan A.Y."/>
            <person name="Deshpande S."/>
            <person name="Douglass A.P."/>
            <person name="Hanson S.J."/>
            <person name="Klenk H.-P."/>
            <person name="LaButti K.M."/>
            <person name="Lapidus A."/>
            <person name="Lindquist E.A."/>
            <person name="Lipzen A.M."/>
            <person name="Meier-Kolthoff J.P."/>
            <person name="Ohm R.A."/>
            <person name="Otillar R.P."/>
            <person name="Pangilinan J.L."/>
            <person name="Peng Y."/>
            <person name="Rokas A."/>
            <person name="Rosa C.A."/>
            <person name="Scheuner C."/>
            <person name="Sibirny A.A."/>
            <person name="Slot J.C."/>
            <person name="Stielow J.B."/>
            <person name="Sun H."/>
            <person name="Kurtzman C.P."/>
            <person name="Blackwell M."/>
            <person name="Grigoriev I.V."/>
            <person name="Jeffries T.W."/>
        </authorList>
    </citation>
    <scope>NUCLEOTIDE SEQUENCE [LARGE SCALE GENOMIC DNA]</scope>
    <source>
        <strain evidence="10">ATCC 18201 / CBS 1600 / BCRC 20928 / JCM 3617 / NBRC 0987 / NRRL Y-1542</strain>
    </source>
</reference>
<dbReference type="InterPro" id="IPR050341">
    <property type="entry name" value="PP1_catalytic_subunit"/>
</dbReference>
<keyword evidence="3" id="KW-0904">Protein phosphatase</keyword>
<dbReference type="Gene3D" id="3.60.21.10">
    <property type="match status" value="1"/>
</dbReference>
<gene>
    <name evidence="9" type="ORF">CYBJADRAFT_125463</name>
</gene>
<keyword evidence="2 7" id="KW-0378">Hydrolase</keyword>
<evidence type="ECO:0000313" key="10">
    <source>
        <dbReference type="Proteomes" id="UP000094389"/>
    </source>
</evidence>
<dbReference type="GO" id="GO:0007059">
    <property type="term" value="P:chromosome segregation"/>
    <property type="evidence" value="ECO:0007669"/>
    <property type="project" value="TreeGrafter"/>
</dbReference>